<dbReference type="RefSeq" id="WP_207122678.1">
    <property type="nucleotide sequence ID" value="NZ_BOPO01000003.1"/>
</dbReference>
<dbReference type="InterPro" id="IPR003439">
    <property type="entry name" value="ABC_transporter-like_ATP-bd"/>
</dbReference>
<dbReference type="Pfam" id="PF00005">
    <property type="entry name" value="ABC_tran"/>
    <property type="match status" value="1"/>
</dbReference>
<organism evidence="7 8">
    <name type="scientific">Actinocatenispora comari</name>
    <dbReference type="NCBI Taxonomy" id="2807577"/>
    <lineage>
        <taxon>Bacteria</taxon>
        <taxon>Bacillati</taxon>
        <taxon>Actinomycetota</taxon>
        <taxon>Actinomycetes</taxon>
        <taxon>Micromonosporales</taxon>
        <taxon>Micromonosporaceae</taxon>
        <taxon>Actinocatenispora</taxon>
    </lineage>
</organism>
<feature type="region of interest" description="Disordered" evidence="5">
    <location>
        <begin position="1"/>
        <end position="21"/>
    </location>
</feature>
<evidence type="ECO:0000313" key="7">
    <source>
        <dbReference type="EMBL" id="GIL25047.1"/>
    </source>
</evidence>
<dbReference type="GO" id="GO:0055085">
    <property type="term" value="P:transmembrane transport"/>
    <property type="evidence" value="ECO:0007669"/>
    <property type="project" value="UniProtKB-ARBA"/>
</dbReference>
<evidence type="ECO:0000256" key="4">
    <source>
        <dbReference type="ARBA" id="ARBA00022840"/>
    </source>
</evidence>
<evidence type="ECO:0000256" key="2">
    <source>
        <dbReference type="ARBA" id="ARBA00022448"/>
    </source>
</evidence>
<reference evidence="8" key="1">
    <citation type="journal article" date="2021" name="Int. J. Syst. Evol. Microbiol.">
        <title>Actinocatenispora comari sp. nov., an endophytic actinomycete isolated from aerial parts of Comarum salesowianum.</title>
        <authorList>
            <person name="Oyunbileg N."/>
            <person name="Iizaka Y."/>
            <person name="Hamada M."/>
            <person name="Davaapurev B.O."/>
            <person name="Fukumoto A."/>
            <person name="Tsetseg B."/>
            <person name="Kato F."/>
            <person name="Tamura T."/>
            <person name="Batkhuu J."/>
            <person name="Anzai Y."/>
        </authorList>
    </citation>
    <scope>NUCLEOTIDE SEQUENCE [LARGE SCALE GENOMIC DNA]</scope>
    <source>
        <strain evidence="8">NUM-2625</strain>
    </source>
</reference>
<dbReference type="PROSITE" id="PS00211">
    <property type="entry name" value="ABC_TRANSPORTER_1"/>
    <property type="match status" value="1"/>
</dbReference>
<keyword evidence="8" id="KW-1185">Reference proteome</keyword>
<dbReference type="Gene3D" id="3.40.50.300">
    <property type="entry name" value="P-loop containing nucleotide triphosphate hydrolases"/>
    <property type="match status" value="1"/>
</dbReference>
<evidence type="ECO:0000313" key="8">
    <source>
        <dbReference type="Proteomes" id="UP000614996"/>
    </source>
</evidence>
<dbReference type="SUPFAM" id="SSF52540">
    <property type="entry name" value="P-loop containing nucleoside triphosphate hydrolases"/>
    <property type="match status" value="1"/>
</dbReference>
<evidence type="ECO:0000259" key="6">
    <source>
        <dbReference type="PROSITE" id="PS50893"/>
    </source>
</evidence>
<keyword evidence="2" id="KW-0813">Transport</keyword>
<keyword evidence="4" id="KW-0067">ATP-binding</keyword>
<dbReference type="PANTHER" id="PTHR43776">
    <property type="entry name" value="TRANSPORT ATP-BINDING PROTEIN"/>
    <property type="match status" value="1"/>
</dbReference>
<name>A0A8J4A8I4_9ACTN</name>
<dbReference type="InterPro" id="IPR017871">
    <property type="entry name" value="ABC_transporter-like_CS"/>
</dbReference>
<dbReference type="PANTHER" id="PTHR43776:SF7">
    <property type="entry name" value="D,D-DIPEPTIDE TRANSPORT ATP-BINDING PROTEIN DDPF-RELATED"/>
    <property type="match status" value="1"/>
</dbReference>
<dbReference type="EMBL" id="BOPO01000003">
    <property type="protein sequence ID" value="GIL25047.1"/>
    <property type="molecule type" value="Genomic_DNA"/>
</dbReference>
<comment type="similarity">
    <text evidence="1">Belongs to the ABC transporter superfamily.</text>
</comment>
<evidence type="ECO:0000256" key="1">
    <source>
        <dbReference type="ARBA" id="ARBA00005417"/>
    </source>
</evidence>
<dbReference type="InterPro" id="IPR003593">
    <property type="entry name" value="AAA+_ATPase"/>
</dbReference>
<protein>
    <recommendedName>
        <fullName evidence="6">ABC transporter domain-containing protein</fullName>
    </recommendedName>
</protein>
<dbReference type="SMART" id="SM00382">
    <property type="entry name" value="AAA"/>
    <property type="match status" value="1"/>
</dbReference>
<dbReference type="PROSITE" id="PS50893">
    <property type="entry name" value="ABC_TRANSPORTER_2"/>
    <property type="match status" value="1"/>
</dbReference>
<dbReference type="GO" id="GO:0005524">
    <property type="term" value="F:ATP binding"/>
    <property type="evidence" value="ECO:0007669"/>
    <property type="project" value="UniProtKB-KW"/>
</dbReference>
<evidence type="ECO:0000256" key="5">
    <source>
        <dbReference type="SAM" id="MobiDB-lite"/>
    </source>
</evidence>
<dbReference type="InterPro" id="IPR050319">
    <property type="entry name" value="ABC_transp_ATP-bind"/>
</dbReference>
<sequence length="287" mass="31410">MSEHRSRAPEPDQRPEVGPPAREDHVLLAADGLVMDFPGTRAVDEVSLTVRSGTTFGLVGESGCGKSTLTSLLLGLLRPTAGTVRFRGTELTRLRGRELRQQRRHMQVVLQDPVGSLNRRKSVAQIIGLPLAVHGAGDVTARRRRVDELLELVGLPTSYASRRPTELSGGQCQRVSIARAIALHPDLVVLDEAVSAIDVATQAQILNLLRSLQAELGLTYLFVSHDLAVVRYMAPEIAVMHRGRIIEQAPRDELFAHPREEYTRTLIDAIPRVPARAAAPESREATS</sequence>
<feature type="domain" description="ABC transporter" evidence="6">
    <location>
        <begin position="28"/>
        <end position="267"/>
    </location>
</feature>
<evidence type="ECO:0000256" key="3">
    <source>
        <dbReference type="ARBA" id="ARBA00022741"/>
    </source>
</evidence>
<proteinExistence type="inferred from homology"/>
<keyword evidence="3" id="KW-0547">Nucleotide-binding</keyword>
<gene>
    <name evidence="7" type="ORF">NUM_03020</name>
</gene>
<comment type="caution">
    <text evidence="7">The sequence shown here is derived from an EMBL/GenBank/DDBJ whole genome shotgun (WGS) entry which is preliminary data.</text>
</comment>
<dbReference type="Proteomes" id="UP000614996">
    <property type="component" value="Unassembled WGS sequence"/>
</dbReference>
<accession>A0A8J4A8I4</accession>
<dbReference type="CDD" id="cd03257">
    <property type="entry name" value="ABC_NikE_OppD_transporters"/>
    <property type="match status" value="1"/>
</dbReference>
<dbReference type="AlphaFoldDB" id="A0A8J4A8I4"/>
<dbReference type="GO" id="GO:0016887">
    <property type="term" value="F:ATP hydrolysis activity"/>
    <property type="evidence" value="ECO:0007669"/>
    <property type="project" value="InterPro"/>
</dbReference>
<dbReference type="InterPro" id="IPR027417">
    <property type="entry name" value="P-loop_NTPase"/>
</dbReference>